<reference evidence="2" key="1">
    <citation type="submission" date="2019-02" db="EMBL/GenBank/DDBJ databases">
        <authorList>
            <person name="Li S.-H."/>
        </authorList>
    </citation>
    <scope>NUCLEOTIDE SEQUENCE</scope>
    <source>
        <strain evidence="2">IMCC8485</strain>
    </source>
</reference>
<protein>
    <submittedName>
        <fullName evidence="2">DUF3604 domain-containing protein</fullName>
    </submittedName>
</protein>
<organism evidence="2 3">
    <name type="scientific">Candidatus Seongchinamella marina</name>
    <dbReference type="NCBI Taxonomy" id="2518990"/>
    <lineage>
        <taxon>Bacteria</taxon>
        <taxon>Pseudomonadati</taxon>
        <taxon>Pseudomonadota</taxon>
        <taxon>Gammaproteobacteria</taxon>
        <taxon>Cellvibrionales</taxon>
        <taxon>Halieaceae</taxon>
        <taxon>Seongchinamella</taxon>
    </lineage>
</organism>
<comment type="caution">
    <text evidence="2">The sequence shown here is derived from an EMBL/GenBank/DDBJ whole genome shotgun (WGS) entry which is preliminary data.</text>
</comment>
<evidence type="ECO:0000256" key="1">
    <source>
        <dbReference type="SAM" id="SignalP"/>
    </source>
</evidence>
<dbReference type="RefSeq" id="WP_279253024.1">
    <property type="nucleotide sequence ID" value="NZ_SHNP01000004.1"/>
</dbReference>
<feature type="chain" id="PRO_5046232475" evidence="1">
    <location>
        <begin position="28"/>
        <end position="624"/>
    </location>
</feature>
<dbReference type="InterPro" id="IPR022028">
    <property type="entry name" value="DUF3604"/>
</dbReference>
<feature type="signal peptide" evidence="1">
    <location>
        <begin position="1"/>
        <end position="27"/>
    </location>
</feature>
<dbReference type="Pfam" id="PF12228">
    <property type="entry name" value="DUF3604"/>
    <property type="match status" value="1"/>
</dbReference>
<gene>
    <name evidence="2" type="ORF">EYC87_11585</name>
</gene>
<keyword evidence="3" id="KW-1185">Reference proteome</keyword>
<dbReference type="Proteomes" id="UP001143307">
    <property type="component" value="Unassembled WGS sequence"/>
</dbReference>
<dbReference type="EMBL" id="SHNP01000004">
    <property type="protein sequence ID" value="MCX2974225.1"/>
    <property type="molecule type" value="Genomic_DNA"/>
</dbReference>
<dbReference type="Gene3D" id="3.20.20.140">
    <property type="entry name" value="Metal-dependent hydrolases"/>
    <property type="match status" value="1"/>
</dbReference>
<proteinExistence type="predicted"/>
<evidence type="ECO:0000313" key="3">
    <source>
        <dbReference type="Proteomes" id="UP001143307"/>
    </source>
</evidence>
<name>A0ABT3SX78_9GAMM</name>
<evidence type="ECO:0000313" key="2">
    <source>
        <dbReference type="EMBL" id="MCX2974225.1"/>
    </source>
</evidence>
<keyword evidence="1" id="KW-0732">Signal</keyword>
<sequence>MLRVSTLRKITSFTVFFFVFSASFTQAQEYSTPINEVNKTDVYWGDLHVHSNYSPDSFAFGNTRLNPENAIKFARGELVTANNGMSVQLRRPLDFILVADHAEFIGVLPMLINRDPVILETELGQQWSDLLEKSGGDIGVIIDQWLARLSNPDYEQELSEEFRTTIWKKAAGFAESQNDPGVFTAFVGYEWTSMVQGNNLHRVVLFRDDAETATQLPPYSSLDSLDPEQLWAAMQRYETKTGGKVMSIPHNGNVSNGLMFALEDLNGNPIDSDYAERRARWEPIYEVTQVKGDGEAHPFLSPDDEFADFETWDEDNIARTVAKENSMLKHEYARSALKLGLQLDNELGVNPYQFGMIGSTDSHTTLSTADDNNFWGKFLDSEPNPKRLTNDMADILWQNWRLAASGYAGVWARENTRAALYDSLARKEVYATTGPRIALRVFGGWEFVESDINSPQLADIGYTKGVPMGGHLSSAPEGDSPKFLIQAFKDPDGANLDRAQVVKAWLNKNGKPEEHIYEVALSDGRSVIAKTGLAPPITSTVDVEQASYSNSVGEVSFSVFWQDPDFDPLQHALYYVRVIEIPTPRWTAYDAKYFSLDPPKNIPMITQERVYSSPIWYDPKGGTD</sequence>
<accession>A0ABT3SX78</accession>